<dbReference type="GeneID" id="17302130"/>
<dbReference type="AlphaFoldDB" id="L1JB79"/>
<evidence type="ECO:0000313" key="2">
    <source>
        <dbReference type="EnsemblProtists" id="EKX45369"/>
    </source>
</evidence>
<reference evidence="1 3" key="1">
    <citation type="journal article" date="2012" name="Nature">
        <title>Algal genomes reveal evolutionary mosaicism and the fate of nucleomorphs.</title>
        <authorList>
            <consortium name="DOE Joint Genome Institute"/>
            <person name="Curtis B.A."/>
            <person name="Tanifuji G."/>
            <person name="Burki F."/>
            <person name="Gruber A."/>
            <person name="Irimia M."/>
            <person name="Maruyama S."/>
            <person name="Arias M.C."/>
            <person name="Ball S.G."/>
            <person name="Gile G.H."/>
            <person name="Hirakawa Y."/>
            <person name="Hopkins J.F."/>
            <person name="Kuo A."/>
            <person name="Rensing S.A."/>
            <person name="Schmutz J."/>
            <person name="Symeonidi A."/>
            <person name="Elias M."/>
            <person name="Eveleigh R.J."/>
            <person name="Herman E.K."/>
            <person name="Klute M.J."/>
            <person name="Nakayama T."/>
            <person name="Obornik M."/>
            <person name="Reyes-Prieto A."/>
            <person name="Armbrust E.V."/>
            <person name="Aves S.J."/>
            <person name="Beiko R.G."/>
            <person name="Coutinho P."/>
            <person name="Dacks J.B."/>
            <person name="Durnford D.G."/>
            <person name="Fast N.M."/>
            <person name="Green B.R."/>
            <person name="Grisdale C.J."/>
            <person name="Hempel F."/>
            <person name="Henrissat B."/>
            <person name="Hoppner M.P."/>
            <person name="Ishida K."/>
            <person name="Kim E."/>
            <person name="Koreny L."/>
            <person name="Kroth P.G."/>
            <person name="Liu Y."/>
            <person name="Malik S.B."/>
            <person name="Maier U.G."/>
            <person name="McRose D."/>
            <person name="Mock T."/>
            <person name="Neilson J.A."/>
            <person name="Onodera N.T."/>
            <person name="Poole A.M."/>
            <person name="Pritham E.J."/>
            <person name="Richards T.A."/>
            <person name="Rocap G."/>
            <person name="Roy S.W."/>
            <person name="Sarai C."/>
            <person name="Schaack S."/>
            <person name="Shirato S."/>
            <person name="Slamovits C.H."/>
            <person name="Spencer D.F."/>
            <person name="Suzuki S."/>
            <person name="Worden A.Z."/>
            <person name="Zauner S."/>
            <person name="Barry K."/>
            <person name="Bell C."/>
            <person name="Bharti A.K."/>
            <person name="Crow J.A."/>
            <person name="Grimwood J."/>
            <person name="Kramer R."/>
            <person name="Lindquist E."/>
            <person name="Lucas S."/>
            <person name="Salamov A."/>
            <person name="McFadden G.I."/>
            <person name="Lane C.E."/>
            <person name="Keeling P.J."/>
            <person name="Gray M.W."/>
            <person name="Grigoriev I.V."/>
            <person name="Archibald J.M."/>
        </authorList>
    </citation>
    <scope>NUCLEOTIDE SEQUENCE</scope>
    <source>
        <strain evidence="1 3">CCMP2712</strain>
    </source>
</reference>
<name>L1JB79_GUITC</name>
<dbReference type="RefSeq" id="XP_005832349.1">
    <property type="nucleotide sequence ID" value="XM_005832292.1"/>
</dbReference>
<organism evidence="1">
    <name type="scientific">Guillardia theta (strain CCMP2712)</name>
    <name type="common">Cryptophyte</name>
    <dbReference type="NCBI Taxonomy" id="905079"/>
    <lineage>
        <taxon>Eukaryota</taxon>
        <taxon>Cryptophyceae</taxon>
        <taxon>Pyrenomonadales</taxon>
        <taxon>Geminigeraceae</taxon>
        <taxon>Guillardia</taxon>
    </lineage>
</organism>
<feature type="non-terminal residue" evidence="1">
    <location>
        <position position="115"/>
    </location>
</feature>
<reference evidence="2" key="3">
    <citation type="submission" date="2015-06" db="UniProtKB">
        <authorList>
            <consortium name="EnsemblProtists"/>
        </authorList>
    </citation>
    <scope>IDENTIFICATION</scope>
</reference>
<protein>
    <submittedName>
        <fullName evidence="1 2">Uncharacterized protein</fullName>
    </submittedName>
</protein>
<keyword evidence="3" id="KW-1185">Reference proteome</keyword>
<dbReference type="Proteomes" id="UP000011087">
    <property type="component" value="Unassembled WGS sequence"/>
</dbReference>
<sequence>MVNYRNFCDHCMQVQRDLEKQPLIQLAEDEAPSRIRHNELTDKDEIYFHNTLLPKLQHIAREQVTKGQFLRGLPDKFQVACSKSDVEILVQKYGVKDMFGTTVDVDYHSLHLDIS</sequence>
<dbReference type="EMBL" id="JH992999">
    <property type="protein sequence ID" value="EKX45369.1"/>
    <property type="molecule type" value="Genomic_DNA"/>
</dbReference>
<accession>L1JB79</accession>
<gene>
    <name evidence="1" type="ORF">GUITHDRAFT_152699</name>
</gene>
<evidence type="ECO:0000313" key="3">
    <source>
        <dbReference type="Proteomes" id="UP000011087"/>
    </source>
</evidence>
<proteinExistence type="predicted"/>
<evidence type="ECO:0000313" key="1">
    <source>
        <dbReference type="EMBL" id="EKX45369.1"/>
    </source>
</evidence>
<dbReference type="KEGG" id="gtt:GUITHDRAFT_152699"/>
<dbReference type="EnsemblProtists" id="EKX45369">
    <property type="protein sequence ID" value="EKX45369"/>
    <property type="gene ID" value="GUITHDRAFT_152699"/>
</dbReference>
<reference evidence="3" key="2">
    <citation type="submission" date="2012-11" db="EMBL/GenBank/DDBJ databases">
        <authorList>
            <person name="Kuo A."/>
            <person name="Curtis B.A."/>
            <person name="Tanifuji G."/>
            <person name="Burki F."/>
            <person name="Gruber A."/>
            <person name="Irimia M."/>
            <person name="Maruyama S."/>
            <person name="Arias M.C."/>
            <person name="Ball S.G."/>
            <person name="Gile G.H."/>
            <person name="Hirakawa Y."/>
            <person name="Hopkins J.F."/>
            <person name="Rensing S.A."/>
            <person name="Schmutz J."/>
            <person name="Symeonidi A."/>
            <person name="Elias M."/>
            <person name="Eveleigh R.J."/>
            <person name="Herman E.K."/>
            <person name="Klute M.J."/>
            <person name="Nakayama T."/>
            <person name="Obornik M."/>
            <person name="Reyes-Prieto A."/>
            <person name="Armbrust E.V."/>
            <person name="Aves S.J."/>
            <person name="Beiko R.G."/>
            <person name="Coutinho P."/>
            <person name="Dacks J.B."/>
            <person name="Durnford D.G."/>
            <person name="Fast N.M."/>
            <person name="Green B.R."/>
            <person name="Grisdale C."/>
            <person name="Hempe F."/>
            <person name="Henrissat B."/>
            <person name="Hoppner M.P."/>
            <person name="Ishida K.-I."/>
            <person name="Kim E."/>
            <person name="Koreny L."/>
            <person name="Kroth P.G."/>
            <person name="Liu Y."/>
            <person name="Malik S.-B."/>
            <person name="Maier U.G."/>
            <person name="McRose D."/>
            <person name="Mock T."/>
            <person name="Neilson J.A."/>
            <person name="Onodera N.T."/>
            <person name="Poole A.M."/>
            <person name="Pritham E.J."/>
            <person name="Richards T.A."/>
            <person name="Rocap G."/>
            <person name="Roy S.W."/>
            <person name="Sarai C."/>
            <person name="Schaack S."/>
            <person name="Shirato S."/>
            <person name="Slamovits C.H."/>
            <person name="Spencer D.F."/>
            <person name="Suzuki S."/>
            <person name="Worden A.Z."/>
            <person name="Zauner S."/>
            <person name="Barry K."/>
            <person name="Bell C."/>
            <person name="Bharti A.K."/>
            <person name="Crow J.A."/>
            <person name="Grimwood J."/>
            <person name="Kramer R."/>
            <person name="Lindquist E."/>
            <person name="Lucas S."/>
            <person name="Salamov A."/>
            <person name="McFadden G.I."/>
            <person name="Lane C.E."/>
            <person name="Keeling P.J."/>
            <person name="Gray M.W."/>
            <person name="Grigoriev I.V."/>
            <person name="Archibald J.M."/>
        </authorList>
    </citation>
    <scope>NUCLEOTIDE SEQUENCE</scope>
    <source>
        <strain evidence="3">CCMP2712</strain>
    </source>
</reference>
<dbReference type="PaxDb" id="55529-EKX45369"/>
<dbReference type="HOGENOM" id="CLU_2115300_0_0_1"/>